<organism evidence="3 4">
    <name type="scientific">Jiella endophytica</name>
    <dbReference type="NCBI Taxonomy" id="2558362"/>
    <lineage>
        <taxon>Bacteria</taxon>
        <taxon>Pseudomonadati</taxon>
        <taxon>Pseudomonadota</taxon>
        <taxon>Alphaproteobacteria</taxon>
        <taxon>Hyphomicrobiales</taxon>
        <taxon>Aurantimonadaceae</taxon>
        <taxon>Jiella</taxon>
    </lineage>
</organism>
<evidence type="ECO:0000259" key="1">
    <source>
        <dbReference type="Pfam" id="PF01471"/>
    </source>
</evidence>
<dbReference type="SUPFAM" id="SSF55166">
    <property type="entry name" value="Hedgehog/DD-peptidase"/>
    <property type="match status" value="1"/>
</dbReference>
<feature type="domain" description="Peptidoglycan binding-like" evidence="1">
    <location>
        <begin position="9"/>
        <end position="60"/>
    </location>
</feature>
<dbReference type="Pfam" id="PF13539">
    <property type="entry name" value="Peptidase_M15_4"/>
    <property type="match status" value="1"/>
</dbReference>
<proteinExistence type="predicted"/>
<gene>
    <name evidence="3" type="ORF">E3C22_18270</name>
</gene>
<accession>A0A4Y8RFI2</accession>
<protein>
    <submittedName>
        <fullName evidence="3">Uncharacterized protein</fullName>
    </submittedName>
</protein>
<dbReference type="RefSeq" id="WP_134763309.1">
    <property type="nucleotide sequence ID" value="NZ_SOZD01000005.1"/>
</dbReference>
<sequence length="246" mass="27122">MTAPIPFAQWLQMRLTAHGFSVGPIDGIVGPITTAAIRAFEAAHGLPVDGMADEKVVTALRSSSSTVDAETAAAVEHRDPPEAEVQKIALVGNTWPRQSGVSAFYGAVGTNQTRIEVPFDFYLAWAKSTRVKTMTLHKKVAPSAERVLQRVAQTYSAKERQNLGLHLFGGSLNVRRMRGGSSYSMHSWGIAIDFDPERNQLKWGAPKARLTHPDALAFWQAWEAEGWLSLGRARNYDWMHVQAARL</sequence>
<dbReference type="InterPro" id="IPR036366">
    <property type="entry name" value="PGBDSf"/>
</dbReference>
<dbReference type="Gene3D" id="3.30.1380.10">
    <property type="match status" value="1"/>
</dbReference>
<dbReference type="Pfam" id="PF01471">
    <property type="entry name" value="PG_binding_1"/>
    <property type="match status" value="1"/>
</dbReference>
<name>A0A4Y8RFI2_9HYPH</name>
<dbReference type="Proteomes" id="UP000298179">
    <property type="component" value="Unassembled WGS sequence"/>
</dbReference>
<dbReference type="SUPFAM" id="SSF47090">
    <property type="entry name" value="PGBD-like"/>
    <property type="match status" value="1"/>
</dbReference>
<dbReference type="OrthoDB" id="9816507at2"/>
<evidence type="ECO:0000313" key="3">
    <source>
        <dbReference type="EMBL" id="TFF20834.1"/>
    </source>
</evidence>
<comment type="caution">
    <text evidence="3">The sequence shown here is derived from an EMBL/GenBank/DDBJ whole genome shotgun (WGS) entry which is preliminary data.</text>
</comment>
<dbReference type="InterPro" id="IPR002477">
    <property type="entry name" value="Peptidoglycan-bd-like"/>
</dbReference>
<dbReference type="InterPro" id="IPR039561">
    <property type="entry name" value="Peptidase_M15C"/>
</dbReference>
<reference evidence="3 4" key="1">
    <citation type="submission" date="2019-03" db="EMBL/GenBank/DDBJ databases">
        <title>Jiella endophytica sp. nov., a novel endophytic bacterium isolated from root of Ficus microcarpa Linn. f.</title>
        <authorList>
            <person name="Tuo L."/>
        </authorList>
    </citation>
    <scope>NUCLEOTIDE SEQUENCE [LARGE SCALE GENOMIC DNA]</scope>
    <source>
        <strain evidence="3 4">CBS5Q-3</strain>
    </source>
</reference>
<dbReference type="InterPro" id="IPR036365">
    <property type="entry name" value="PGBD-like_sf"/>
</dbReference>
<dbReference type="GO" id="GO:0008233">
    <property type="term" value="F:peptidase activity"/>
    <property type="evidence" value="ECO:0007669"/>
    <property type="project" value="InterPro"/>
</dbReference>
<dbReference type="Gene3D" id="1.10.101.10">
    <property type="entry name" value="PGBD-like superfamily/PGBD"/>
    <property type="match status" value="1"/>
</dbReference>
<evidence type="ECO:0000313" key="4">
    <source>
        <dbReference type="Proteomes" id="UP000298179"/>
    </source>
</evidence>
<dbReference type="AlphaFoldDB" id="A0A4Y8RFI2"/>
<evidence type="ECO:0000259" key="2">
    <source>
        <dbReference type="Pfam" id="PF13539"/>
    </source>
</evidence>
<feature type="domain" description="Peptidase M15C" evidence="2">
    <location>
        <begin position="179"/>
        <end position="242"/>
    </location>
</feature>
<dbReference type="EMBL" id="SOZD01000005">
    <property type="protein sequence ID" value="TFF20834.1"/>
    <property type="molecule type" value="Genomic_DNA"/>
</dbReference>
<keyword evidence="4" id="KW-1185">Reference proteome</keyword>
<dbReference type="InterPro" id="IPR009045">
    <property type="entry name" value="Zn_M74/Hedgehog-like"/>
</dbReference>